<dbReference type="EMBL" id="BMNE01000007">
    <property type="protein sequence ID" value="GGN93970.1"/>
    <property type="molecule type" value="Genomic_DNA"/>
</dbReference>
<dbReference type="InterPro" id="IPR011990">
    <property type="entry name" value="TPR-like_helical_dom_sf"/>
</dbReference>
<dbReference type="Gene3D" id="1.25.40.10">
    <property type="entry name" value="Tetratricopeptide repeat domain"/>
    <property type="match status" value="2"/>
</dbReference>
<evidence type="ECO:0008006" key="3">
    <source>
        <dbReference type="Google" id="ProtNLM"/>
    </source>
</evidence>
<keyword evidence="2" id="KW-1185">Reference proteome</keyword>
<accession>A0ABQ2KWV5</accession>
<organism evidence="1 2">
    <name type="scientific">Nocardia rhizosphaerihabitans</name>
    <dbReference type="NCBI Taxonomy" id="1691570"/>
    <lineage>
        <taxon>Bacteria</taxon>
        <taxon>Bacillati</taxon>
        <taxon>Actinomycetota</taxon>
        <taxon>Actinomycetes</taxon>
        <taxon>Mycobacteriales</taxon>
        <taxon>Nocardiaceae</taxon>
        <taxon>Nocardia</taxon>
    </lineage>
</organism>
<dbReference type="SUPFAM" id="SSF48452">
    <property type="entry name" value="TPR-like"/>
    <property type="match status" value="1"/>
</dbReference>
<evidence type="ECO:0000313" key="2">
    <source>
        <dbReference type="Proteomes" id="UP000658127"/>
    </source>
</evidence>
<comment type="caution">
    <text evidence="1">The sequence shown here is derived from an EMBL/GenBank/DDBJ whole genome shotgun (WGS) entry which is preliminary data.</text>
</comment>
<sequence>MEMLDVREHDPEEYEGKGTTIRGCLYRIGPQLGAGYSKFVHVLRNVRSGLHLHVLAIYRDADSGRRELGRELAVKALDDLMEGQGVVPSLMEVDLPGGVAYVQDYIGPYEPAPSQDLISAERLMVAGEWSEAVDMFSRVLETQPDHTVALFNCASVLNSMGRPELAADLMARVIAIEPNYRVYLHDYMKYCSAAEMPTEVLDGWRAITERYPHDTSCQLYVDKVPRQAATLHNRGVQLATEGHWNEAVALTGRAIESYVRLAELDHKKFDQDLAESLLNYGIFATLVGNLIGGVEPLLQTMRIAHEYGRHDLYDSAAHAMRQALVLDRQTVAEELERLTGGPVPQWFSSPS</sequence>
<protein>
    <recommendedName>
        <fullName evidence="3">Tetratricopeptide repeat protein</fullName>
    </recommendedName>
</protein>
<reference evidence="2" key="1">
    <citation type="journal article" date="2019" name="Int. J. Syst. Evol. Microbiol.">
        <title>The Global Catalogue of Microorganisms (GCM) 10K type strain sequencing project: providing services to taxonomists for standard genome sequencing and annotation.</title>
        <authorList>
            <consortium name="The Broad Institute Genomics Platform"/>
            <consortium name="The Broad Institute Genome Sequencing Center for Infectious Disease"/>
            <person name="Wu L."/>
            <person name="Ma J."/>
        </authorList>
    </citation>
    <scope>NUCLEOTIDE SEQUENCE [LARGE SCALE GENOMIC DNA]</scope>
    <source>
        <strain evidence="2">CGMCC 4.7329</strain>
    </source>
</reference>
<dbReference type="Proteomes" id="UP000658127">
    <property type="component" value="Unassembled WGS sequence"/>
</dbReference>
<evidence type="ECO:0000313" key="1">
    <source>
        <dbReference type="EMBL" id="GGN93970.1"/>
    </source>
</evidence>
<dbReference type="RefSeq" id="WP_189033501.1">
    <property type="nucleotide sequence ID" value="NZ_BMNE01000007.1"/>
</dbReference>
<gene>
    <name evidence="1" type="ORF">GCM10011610_56450</name>
</gene>
<name>A0ABQ2KWV5_9NOCA</name>
<proteinExistence type="predicted"/>